<dbReference type="CDD" id="cd07182">
    <property type="entry name" value="RNase_HII_bacteria_HII_like"/>
    <property type="match status" value="1"/>
</dbReference>
<protein>
    <recommendedName>
        <fullName evidence="7 14">Ribonuclease HII</fullName>
        <shortName evidence="14">RNase HII</shortName>
        <ecNumber evidence="6 14">3.1.26.4</ecNumber>
    </recommendedName>
</protein>
<dbReference type="OrthoDB" id="9803420at2"/>
<evidence type="ECO:0000256" key="5">
    <source>
        <dbReference type="ARBA" id="ARBA00007383"/>
    </source>
</evidence>
<evidence type="ECO:0000256" key="10">
    <source>
        <dbReference type="ARBA" id="ARBA00022723"/>
    </source>
</evidence>
<keyword evidence="12 14" id="KW-0378">Hydrolase</keyword>
<reference evidence="18 19" key="1">
    <citation type="submission" date="2019-02" db="EMBL/GenBank/DDBJ databases">
        <title>Paenibacillus sp. nov., isolated from surface-sterilized tissue of Thalictrum simplex L.</title>
        <authorList>
            <person name="Tuo L."/>
        </authorList>
    </citation>
    <scope>NUCLEOTIDE SEQUENCE [LARGE SCALE GENOMIC DNA]</scope>
    <source>
        <strain evidence="18 19">N2SHLJ1</strain>
    </source>
</reference>
<dbReference type="RefSeq" id="WP_131014626.1">
    <property type="nucleotide sequence ID" value="NZ_SIRE01000011.1"/>
</dbReference>
<dbReference type="EC" id="3.1.26.4" evidence="6 14"/>
<evidence type="ECO:0000256" key="6">
    <source>
        <dbReference type="ARBA" id="ARBA00012180"/>
    </source>
</evidence>
<evidence type="ECO:0000256" key="7">
    <source>
        <dbReference type="ARBA" id="ARBA00019179"/>
    </source>
</evidence>
<comment type="function">
    <text evidence="3 14 16">Endonuclease that specifically degrades the RNA of RNA-DNA hybrids.</text>
</comment>
<dbReference type="GO" id="GO:0004523">
    <property type="term" value="F:RNA-DNA hybrid ribonuclease activity"/>
    <property type="evidence" value="ECO:0007669"/>
    <property type="project" value="UniProtKB-UniRule"/>
</dbReference>
<dbReference type="HAMAP" id="MF_00052_B">
    <property type="entry name" value="RNase_HII_B"/>
    <property type="match status" value="1"/>
</dbReference>
<feature type="domain" description="RNase H type-2" evidence="17">
    <location>
        <begin position="86"/>
        <end position="274"/>
    </location>
</feature>
<dbReference type="InterPro" id="IPR024567">
    <property type="entry name" value="RNase_HII/HIII_dom"/>
</dbReference>
<dbReference type="InterPro" id="IPR001352">
    <property type="entry name" value="RNase_HII/HIII"/>
</dbReference>
<name>A0A4Q9DP65_9BACL</name>
<dbReference type="NCBIfam" id="NF000594">
    <property type="entry name" value="PRK00015.1-1"/>
    <property type="match status" value="1"/>
</dbReference>
<evidence type="ECO:0000256" key="14">
    <source>
        <dbReference type="HAMAP-Rule" id="MF_00052"/>
    </source>
</evidence>
<feature type="binding site" evidence="14 15">
    <location>
        <position position="184"/>
    </location>
    <ligand>
        <name>a divalent metal cation</name>
        <dbReference type="ChEBI" id="CHEBI:60240"/>
    </ligand>
</feature>
<dbReference type="InterPro" id="IPR036397">
    <property type="entry name" value="RNaseH_sf"/>
</dbReference>
<keyword evidence="11 14" id="KW-0255">Endonuclease</keyword>
<dbReference type="NCBIfam" id="NF000595">
    <property type="entry name" value="PRK00015.1-3"/>
    <property type="match status" value="1"/>
</dbReference>
<dbReference type="PROSITE" id="PS51975">
    <property type="entry name" value="RNASE_H_2"/>
    <property type="match status" value="1"/>
</dbReference>
<evidence type="ECO:0000256" key="3">
    <source>
        <dbReference type="ARBA" id="ARBA00004065"/>
    </source>
</evidence>
<dbReference type="AlphaFoldDB" id="A0A4Q9DP65"/>
<dbReference type="Proteomes" id="UP000293142">
    <property type="component" value="Unassembled WGS sequence"/>
</dbReference>
<evidence type="ECO:0000256" key="4">
    <source>
        <dbReference type="ARBA" id="ARBA00004496"/>
    </source>
</evidence>
<keyword evidence="10 14" id="KW-0479">Metal-binding</keyword>
<sequence>MRWSVRKGDVEYCRYQVCADCGHETRRRKIILSCPRQCCCEQPLESTVTPQAGSCYNKWTSSPERAKIGGSGMLDYERGLWEQGYTSIAGVDEVGRGCLFGDVVAAAVILPKGLIIEDINDSKKLSEKKREQLFEEITAQALCIGVGIVDVPTIERINIKQASRLAMKQAVDQLSVPPDYLLVDAEKVDVPIRQLAVIHGDALSQSIAAASIIAKVTRDRMCRQWDDEYPGYGIALHKGYATKLHRERIVELGPSPLHRKTFLGKILYEQQDLFEL</sequence>
<dbReference type="SUPFAM" id="SSF53098">
    <property type="entry name" value="Ribonuclease H-like"/>
    <property type="match status" value="1"/>
</dbReference>
<keyword evidence="13 14" id="KW-0464">Manganese</keyword>
<evidence type="ECO:0000256" key="1">
    <source>
        <dbReference type="ARBA" id="ARBA00000077"/>
    </source>
</evidence>
<keyword evidence="19" id="KW-1185">Reference proteome</keyword>
<proteinExistence type="inferred from homology"/>
<evidence type="ECO:0000313" key="19">
    <source>
        <dbReference type="Proteomes" id="UP000293142"/>
    </source>
</evidence>
<keyword evidence="9 14" id="KW-0540">Nuclease</keyword>
<dbReference type="PANTHER" id="PTHR10954:SF18">
    <property type="entry name" value="RIBONUCLEASE HII"/>
    <property type="match status" value="1"/>
</dbReference>
<dbReference type="GO" id="GO:0043137">
    <property type="term" value="P:DNA replication, removal of RNA primer"/>
    <property type="evidence" value="ECO:0007669"/>
    <property type="project" value="TreeGrafter"/>
</dbReference>
<comment type="catalytic activity">
    <reaction evidence="1 14 15 16">
        <text>Endonucleolytic cleavage to 5'-phosphomonoester.</text>
        <dbReference type="EC" id="3.1.26.4"/>
    </reaction>
</comment>
<evidence type="ECO:0000256" key="15">
    <source>
        <dbReference type="PROSITE-ProRule" id="PRU01319"/>
    </source>
</evidence>
<dbReference type="InterPro" id="IPR012337">
    <property type="entry name" value="RNaseH-like_sf"/>
</dbReference>
<dbReference type="GO" id="GO:0003723">
    <property type="term" value="F:RNA binding"/>
    <property type="evidence" value="ECO:0007669"/>
    <property type="project" value="UniProtKB-UniRule"/>
</dbReference>
<evidence type="ECO:0000313" key="18">
    <source>
        <dbReference type="EMBL" id="TBL77896.1"/>
    </source>
</evidence>
<dbReference type="GO" id="GO:0005737">
    <property type="term" value="C:cytoplasm"/>
    <property type="evidence" value="ECO:0007669"/>
    <property type="project" value="UniProtKB-SubCell"/>
</dbReference>
<gene>
    <name evidence="14" type="primary">rnhB</name>
    <name evidence="18" type="ORF">EYB31_16315</name>
</gene>
<accession>A0A4Q9DP65</accession>
<dbReference type="EMBL" id="SIRE01000011">
    <property type="protein sequence ID" value="TBL77896.1"/>
    <property type="molecule type" value="Genomic_DNA"/>
</dbReference>
<keyword evidence="8 14" id="KW-0963">Cytoplasm</keyword>
<evidence type="ECO:0000256" key="2">
    <source>
        <dbReference type="ARBA" id="ARBA00001946"/>
    </source>
</evidence>
<evidence type="ECO:0000256" key="8">
    <source>
        <dbReference type="ARBA" id="ARBA00022490"/>
    </source>
</evidence>
<dbReference type="GO" id="GO:0030145">
    <property type="term" value="F:manganese ion binding"/>
    <property type="evidence" value="ECO:0007669"/>
    <property type="project" value="UniProtKB-UniRule"/>
</dbReference>
<comment type="caution">
    <text evidence="18">The sequence shown here is derived from an EMBL/GenBank/DDBJ whole genome shotgun (WGS) entry which is preliminary data.</text>
</comment>
<evidence type="ECO:0000256" key="13">
    <source>
        <dbReference type="ARBA" id="ARBA00023211"/>
    </source>
</evidence>
<evidence type="ECO:0000256" key="12">
    <source>
        <dbReference type="ARBA" id="ARBA00022801"/>
    </source>
</evidence>
<dbReference type="Pfam" id="PF01351">
    <property type="entry name" value="RNase_HII"/>
    <property type="match status" value="1"/>
</dbReference>
<evidence type="ECO:0000259" key="17">
    <source>
        <dbReference type="PROSITE" id="PS51975"/>
    </source>
</evidence>
<dbReference type="GO" id="GO:0006298">
    <property type="term" value="P:mismatch repair"/>
    <property type="evidence" value="ECO:0007669"/>
    <property type="project" value="TreeGrafter"/>
</dbReference>
<organism evidence="18 19">
    <name type="scientific">Paenibacillus thalictri</name>
    <dbReference type="NCBI Taxonomy" id="2527873"/>
    <lineage>
        <taxon>Bacteria</taxon>
        <taxon>Bacillati</taxon>
        <taxon>Bacillota</taxon>
        <taxon>Bacilli</taxon>
        <taxon>Bacillales</taxon>
        <taxon>Paenibacillaceae</taxon>
        <taxon>Paenibacillus</taxon>
    </lineage>
</organism>
<evidence type="ECO:0000256" key="9">
    <source>
        <dbReference type="ARBA" id="ARBA00022722"/>
    </source>
</evidence>
<comment type="cofactor">
    <cofactor evidence="14 15">
        <name>Mn(2+)</name>
        <dbReference type="ChEBI" id="CHEBI:29035"/>
    </cofactor>
    <cofactor evidence="14 15">
        <name>Mg(2+)</name>
        <dbReference type="ChEBI" id="CHEBI:18420"/>
    </cofactor>
    <text evidence="14 15">Manganese or magnesium. Binds 1 divalent metal ion per monomer in the absence of substrate. May bind a second metal ion after substrate binding.</text>
</comment>
<dbReference type="GO" id="GO:0032299">
    <property type="term" value="C:ribonuclease H2 complex"/>
    <property type="evidence" value="ECO:0007669"/>
    <property type="project" value="TreeGrafter"/>
</dbReference>
<comment type="cofactor">
    <cofactor evidence="2">
        <name>Mg(2+)</name>
        <dbReference type="ChEBI" id="CHEBI:18420"/>
    </cofactor>
</comment>
<dbReference type="Gene3D" id="3.30.420.10">
    <property type="entry name" value="Ribonuclease H-like superfamily/Ribonuclease H"/>
    <property type="match status" value="1"/>
</dbReference>
<comment type="subcellular location">
    <subcellularLocation>
        <location evidence="4 14">Cytoplasm</location>
    </subcellularLocation>
</comment>
<feature type="binding site" evidence="14 15">
    <location>
        <position position="93"/>
    </location>
    <ligand>
        <name>a divalent metal cation</name>
        <dbReference type="ChEBI" id="CHEBI:60240"/>
    </ligand>
</feature>
<feature type="binding site" evidence="14 15">
    <location>
        <position position="92"/>
    </location>
    <ligand>
        <name>a divalent metal cation</name>
        <dbReference type="ChEBI" id="CHEBI:60240"/>
    </ligand>
</feature>
<evidence type="ECO:0000256" key="16">
    <source>
        <dbReference type="RuleBase" id="RU003515"/>
    </source>
</evidence>
<dbReference type="InterPro" id="IPR022898">
    <property type="entry name" value="RNase_HII"/>
</dbReference>
<dbReference type="PANTHER" id="PTHR10954">
    <property type="entry name" value="RIBONUCLEASE H2 SUBUNIT A"/>
    <property type="match status" value="1"/>
</dbReference>
<evidence type="ECO:0000256" key="11">
    <source>
        <dbReference type="ARBA" id="ARBA00022759"/>
    </source>
</evidence>
<comment type="similarity">
    <text evidence="5 14 16">Belongs to the RNase HII family.</text>
</comment>